<dbReference type="GO" id="GO:0030170">
    <property type="term" value="F:pyridoxal phosphate binding"/>
    <property type="evidence" value="ECO:0007669"/>
    <property type="project" value="UniProtKB-UniRule"/>
</dbReference>
<comment type="cofactor">
    <cofactor evidence="2 5 6">
        <name>pyridoxal 5'-phosphate</name>
        <dbReference type="ChEBI" id="CHEBI:597326"/>
    </cofactor>
</comment>
<dbReference type="PRINTS" id="PR00992">
    <property type="entry name" value="ALARACEMASE"/>
</dbReference>
<dbReference type="PANTHER" id="PTHR30511:SF0">
    <property type="entry name" value="ALANINE RACEMASE, CATABOLIC-RELATED"/>
    <property type="match status" value="1"/>
</dbReference>
<evidence type="ECO:0000259" key="8">
    <source>
        <dbReference type="SMART" id="SM01005"/>
    </source>
</evidence>
<dbReference type="HAMAP" id="MF_01201">
    <property type="entry name" value="Ala_racemase"/>
    <property type="match status" value="1"/>
</dbReference>
<comment type="caution">
    <text evidence="9">The sequence shown here is derived from an EMBL/GenBank/DDBJ whole genome shotgun (WGS) entry which is preliminary data.</text>
</comment>
<evidence type="ECO:0000256" key="6">
    <source>
        <dbReference type="PIRSR" id="PIRSR600821-50"/>
    </source>
</evidence>
<dbReference type="InterPro" id="IPR020622">
    <property type="entry name" value="Ala_racemase_pyridoxalP-BS"/>
</dbReference>
<dbReference type="Proteomes" id="UP000298484">
    <property type="component" value="Unassembled WGS sequence"/>
</dbReference>
<feature type="active site" description="Proton acceptor; specific for L-alanine" evidence="5">
    <location>
        <position position="268"/>
    </location>
</feature>
<dbReference type="Gene3D" id="2.40.37.10">
    <property type="entry name" value="Lyase, Ornithine Decarboxylase, Chain A, domain 1"/>
    <property type="match status" value="1"/>
</dbReference>
<dbReference type="InterPro" id="IPR001608">
    <property type="entry name" value="Ala_racemase_N"/>
</dbReference>
<keyword evidence="10" id="KW-1185">Reference proteome</keyword>
<dbReference type="GO" id="GO:0008784">
    <property type="term" value="F:alanine racemase activity"/>
    <property type="evidence" value="ECO:0007669"/>
    <property type="project" value="UniProtKB-UniRule"/>
</dbReference>
<dbReference type="FunFam" id="3.20.20.10:FF:000002">
    <property type="entry name" value="Alanine racemase"/>
    <property type="match status" value="1"/>
</dbReference>
<dbReference type="SUPFAM" id="SSF50621">
    <property type="entry name" value="Alanine racemase C-terminal domain-like"/>
    <property type="match status" value="1"/>
</dbReference>
<feature type="domain" description="Alanine racemase C-terminal" evidence="8">
    <location>
        <begin position="247"/>
        <end position="372"/>
    </location>
</feature>
<dbReference type="AlphaFoldDB" id="A0A4Y9AAV6"/>
<evidence type="ECO:0000256" key="3">
    <source>
        <dbReference type="ARBA" id="ARBA00022898"/>
    </source>
</evidence>
<dbReference type="GO" id="GO:0030632">
    <property type="term" value="P:D-alanine biosynthetic process"/>
    <property type="evidence" value="ECO:0007669"/>
    <property type="project" value="UniProtKB-UniRule"/>
</dbReference>
<feature type="binding site" evidence="5 7">
    <location>
        <position position="315"/>
    </location>
    <ligand>
        <name>substrate</name>
    </ligand>
</feature>
<dbReference type="FunFam" id="2.40.37.10:FF:000006">
    <property type="entry name" value="Alanine racemase"/>
    <property type="match status" value="1"/>
</dbReference>
<dbReference type="SUPFAM" id="SSF51419">
    <property type="entry name" value="PLP-binding barrel"/>
    <property type="match status" value="1"/>
</dbReference>
<feature type="binding site" evidence="5 7">
    <location>
        <position position="136"/>
    </location>
    <ligand>
        <name>substrate</name>
    </ligand>
</feature>
<dbReference type="CDD" id="cd00430">
    <property type="entry name" value="PLPDE_III_AR"/>
    <property type="match status" value="1"/>
</dbReference>
<dbReference type="EC" id="5.1.1.1" evidence="5"/>
<dbReference type="InterPro" id="IPR029066">
    <property type="entry name" value="PLP-binding_barrel"/>
</dbReference>
<dbReference type="Pfam" id="PF01168">
    <property type="entry name" value="Ala_racemase_N"/>
    <property type="match status" value="1"/>
</dbReference>
<keyword evidence="4 5" id="KW-0413">Isomerase</keyword>
<comment type="function">
    <text evidence="5">Catalyzes the interconversion of L-alanine and D-alanine. May also act on other amino acids.</text>
</comment>
<dbReference type="Gene3D" id="3.20.20.10">
    <property type="entry name" value="Alanine racemase"/>
    <property type="match status" value="1"/>
</dbReference>
<dbReference type="GO" id="GO:0009252">
    <property type="term" value="P:peptidoglycan biosynthetic process"/>
    <property type="evidence" value="ECO:0007669"/>
    <property type="project" value="TreeGrafter"/>
</dbReference>
<dbReference type="InterPro" id="IPR011079">
    <property type="entry name" value="Ala_racemase_C"/>
</dbReference>
<evidence type="ECO:0000313" key="9">
    <source>
        <dbReference type="EMBL" id="TFJ92060.1"/>
    </source>
</evidence>
<accession>A0A4Y9AAV6</accession>
<dbReference type="SMART" id="SM01005">
    <property type="entry name" value="Ala_racemase_C"/>
    <property type="match status" value="1"/>
</dbReference>
<dbReference type="PROSITE" id="PS00395">
    <property type="entry name" value="ALANINE_RACEMASE"/>
    <property type="match status" value="1"/>
</dbReference>
<comment type="pathway">
    <text evidence="5">Amino-acid biosynthesis; D-alanine biosynthesis; D-alanine from L-alanine: step 1/1.</text>
</comment>
<dbReference type="OrthoDB" id="9813814at2"/>
<keyword evidence="3 5" id="KW-0663">Pyridoxal phosphate</keyword>
<evidence type="ECO:0000256" key="2">
    <source>
        <dbReference type="ARBA" id="ARBA00001933"/>
    </source>
</evidence>
<gene>
    <name evidence="9" type="primary">alr</name>
    <name evidence="9" type="ORF">E4U82_14325</name>
</gene>
<dbReference type="RefSeq" id="WP_135110842.1">
    <property type="nucleotide sequence ID" value="NZ_SRHY01000030.1"/>
</dbReference>
<evidence type="ECO:0000256" key="1">
    <source>
        <dbReference type="ARBA" id="ARBA00000316"/>
    </source>
</evidence>
<dbReference type="UniPathway" id="UPA00042">
    <property type="reaction ID" value="UER00497"/>
</dbReference>
<dbReference type="InterPro" id="IPR000821">
    <property type="entry name" value="Ala_racemase"/>
</dbReference>
<proteinExistence type="inferred from homology"/>
<evidence type="ECO:0000313" key="10">
    <source>
        <dbReference type="Proteomes" id="UP000298484"/>
    </source>
</evidence>
<dbReference type="EMBL" id="SRHY01000030">
    <property type="protein sequence ID" value="TFJ92060.1"/>
    <property type="molecule type" value="Genomic_DNA"/>
</dbReference>
<evidence type="ECO:0000256" key="4">
    <source>
        <dbReference type="ARBA" id="ARBA00023235"/>
    </source>
</evidence>
<dbReference type="NCBIfam" id="TIGR00492">
    <property type="entry name" value="alr"/>
    <property type="match status" value="1"/>
</dbReference>
<dbReference type="GO" id="GO:0005829">
    <property type="term" value="C:cytosol"/>
    <property type="evidence" value="ECO:0007669"/>
    <property type="project" value="TreeGrafter"/>
</dbReference>
<evidence type="ECO:0000256" key="5">
    <source>
        <dbReference type="HAMAP-Rule" id="MF_01201"/>
    </source>
</evidence>
<comment type="catalytic activity">
    <reaction evidence="1 5">
        <text>L-alanine = D-alanine</text>
        <dbReference type="Rhea" id="RHEA:20249"/>
        <dbReference type="ChEBI" id="CHEBI:57416"/>
        <dbReference type="ChEBI" id="CHEBI:57972"/>
        <dbReference type="EC" id="5.1.1.1"/>
    </reaction>
</comment>
<dbReference type="Pfam" id="PF00842">
    <property type="entry name" value="Ala_racemase_C"/>
    <property type="match status" value="1"/>
</dbReference>
<dbReference type="InterPro" id="IPR009006">
    <property type="entry name" value="Ala_racemase/Decarboxylase_C"/>
</dbReference>
<feature type="active site" description="Proton acceptor; specific for D-alanine" evidence="5">
    <location>
        <position position="40"/>
    </location>
</feature>
<dbReference type="PANTHER" id="PTHR30511">
    <property type="entry name" value="ALANINE RACEMASE"/>
    <property type="match status" value="1"/>
</dbReference>
<protein>
    <recommendedName>
        <fullName evidence="5">Alanine racemase</fullName>
        <ecNumber evidence="5">5.1.1.1</ecNumber>
    </recommendedName>
</protein>
<organism evidence="9 10">
    <name type="scientific">Lentibacillus salicampi</name>
    <dbReference type="NCBI Taxonomy" id="175306"/>
    <lineage>
        <taxon>Bacteria</taxon>
        <taxon>Bacillati</taxon>
        <taxon>Bacillota</taxon>
        <taxon>Bacilli</taxon>
        <taxon>Bacillales</taxon>
        <taxon>Bacillaceae</taxon>
        <taxon>Lentibacillus</taxon>
    </lineage>
</organism>
<comment type="similarity">
    <text evidence="5">Belongs to the alanine racemase family.</text>
</comment>
<reference evidence="9 10" key="1">
    <citation type="submission" date="2019-03" db="EMBL/GenBank/DDBJ databases">
        <title>Genome sequence of Lentibacillus salicampi ATCC BAA-719.</title>
        <authorList>
            <person name="Maclea K.S."/>
            <person name="Simoes Junior M."/>
        </authorList>
    </citation>
    <scope>NUCLEOTIDE SEQUENCE [LARGE SCALE GENOMIC DNA]</scope>
    <source>
        <strain evidence="9 10">ATCC BAA-719</strain>
    </source>
</reference>
<name>A0A4Y9AAV6_9BACI</name>
<feature type="modified residue" description="N6-(pyridoxal phosphate)lysine" evidence="5 6">
    <location>
        <position position="40"/>
    </location>
</feature>
<evidence type="ECO:0000256" key="7">
    <source>
        <dbReference type="PIRSR" id="PIRSR600821-52"/>
    </source>
</evidence>
<sequence>MHNNLYRSTWAEVDLGAIGHNIKEMRNRLPDHCAVMAVVKADAYGHGAVEVAEKALDSGAKMLAVALLEEALILREAHMAAPILVFGRVNPEDVPTAVEHDITLTCFQTDWIREVNRLSLPSPVKVHMKWDTGMGRVGLRTENELRETTAWMANSPTIQLTGVYTHFATADEADLTYFDLQQHRFEDLLHTFESITHDPVAVHIGNSAASIRFPERMYNYMRFGIAMYGLYPSDVLKDEGMINLQPAFSLHSRLIHVKKVDQGESISYGATYTTREQEYIGTIPIGYADGWIRKLQGMDVLVDGKRMPIVGRITMDQTMIRLDKEYPVGTMVTLIGRQGTDQIEADEIAAKLETINYEIPCMISDRVPRLYKQGS</sequence>